<dbReference type="EMBL" id="JACIDX010000009">
    <property type="protein sequence ID" value="MBB3955597.1"/>
    <property type="molecule type" value="Genomic_DNA"/>
</dbReference>
<gene>
    <name evidence="3" type="ORF">GGR38_002553</name>
</gene>
<name>A0A7W6CQ22_9SPHN</name>
<keyword evidence="1" id="KW-0812">Transmembrane</keyword>
<dbReference type="Pfam" id="PF07811">
    <property type="entry name" value="TadE"/>
    <property type="match status" value="1"/>
</dbReference>
<evidence type="ECO:0000313" key="3">
    <source>
        <dbReference type="EMBL" id="MBB3955597.1"/>
    </source>
</evidence>
<reference evidence="3 4" key="1">
    <citation type="submission" date="2020-08" db="EMBL/GenBank/DDBJ databases">
        <title>Genomic Encyclopedia of Type Strains, Phase IV (KMG-IV): sequencing the most valuable type-strain genomes for metagenomic binning, comparative biology and taxonomic classification.</title>
        <authorList>
            <person name="Goeker M."/>
        </authorList>
    </citation>
    <scope>NUCLEOTIDE SEQUENCE [LARGE SCALE GENOMIC DNA]</scope>
    <source>
        <strain evidence="3 4">DSM 27057</strain>
    </source>
</reference>
<dbReference type="AlphaFoldDB" id="A0A7W6CQ22"/>
<evidence type="ECO:0000259" key="2">
    <source>
        <dbReference type="Pfam" id="PF07811"/>
    </source>
</evidence>
<organism evidence="3 4">
    <name type="scientific">Novosphingobium sediminicola</name>
    <dbReference type="NCBI Taxonomy" id="563162"/>
    <lineage>
        <taxon>Bacteria</taxon>
        <taxon>Pseudomonadati</taxon>
        <taxon>Pseudomonadota</taxon>
        <taxon>Alphaproteobacteria</taxon>
        <taxon>Sphingomonadales</taxon>
        <taxon>Sphingomonadaceae</taxon>
        <taxon>Novosphingobium</taxon>
    </lineage>
</organism>
<proteinExistence type="predicted"/>
<feature type="domain" description="TadE-like" evidence="2">
    <location>
        <begin position="10"/>
        <end position="49"/>
    </location>
</feature>
<keyword evidence="1" id="KW-0472">Membrane</keyword>
<dbReference type="Proteomes" id="UP000548867">
    <property type="component" value="Unassembled WGS sequence"/>
</dbReference>
<evidence type="ECO:0000313" key="4">
    <source>
        <dbReference type="Proteomes" id="UP000548867"/>
    </source>
</evidence>
<keyword evidence="1" id="KW-1133">Transmembrane helix</keyword>
<keyword evidence="4" id="KW-1185">Reference proteome</keyword>
<protein>
    <submittedName>
        <fullName evidence="3">Flp pilus assembly protein TadG</fullName>
    </submittedName>
</protein>
<evidence type="ECO:0000256" key="1">
    <source>
        <dbReference type="SAM" id="Phobius"/>
    </source>
</evidence>
<comment type="caution">
    <text evidence="3">The sequence shown here is derived from an EMBL/GenBank/DDBJ whole genome shotgun (WGS) entry which is preliminary data.</text>
</comment>
<feature type="transmembrane region" description="Helical" evidence="1">
    <location>
        <begin position="13"/>
        <end position="35"/>
    </location>
</feature>
<accession>A0A7W6CQ22</accession>
<dbReference type="InterPro" id="IPR012495">
    <property type="entry name" value="TadE-like_dom"/>
</dbReference>
<sequence length="216" mass="22103">MRQDTSGGPTVEFAIIAPAFIALLLAILHIALIYLAQEGLETAVEASSRLILTGAAQTLQLGSGTSAYTGMKAADFKTAVCSGISGKDSSGAAVTYPSSLPPFLTCNRLYVNVQVVPSTCTTPTIAAPTFTYTNGTLTSTGTGYGQSNCAGTTNTNGGISGTQKSLVIVQLIYLWPTVSAPLGLNFVNQANGNRMLVATSVVTVEGYLCATGVSSC</sequence>